<organism evidence="1 2">
    <name type="scientific">Symbiopectobacterium purcellii</name>
    <dbReference type="NCBI Taxonomy" id="2871826"/>
    <lineage>
        <taxon>Bacteria</taxon>
        <taxon>Pseudomonadati</taxon>
        <taxon>Pseudomonadota</taxon>
        <taxon>Gammaproteobacteria</taxon>
        <taxon>Enterobacterales</taxon>
        <taxon>Enterobacteriaceae</taxon>
    </lineage>
</organism>
<reference evidence="1 2" key="1">
    <citation type="submission" date="2021-08" db="EMBL/GenBank/DDBJ databases">
        <title>Culture and genomic analysis of Symbiopectobacterium purcellii sp. nov. gen. nov., isolated from the leafhopper Empoasca decipiens.</title>
        <authorList>
            <person name="Nadal-Jimenez P."/>
            <person name="Siozios S."/>
            <person name="Halliday N."/>
            <person name="Camara M."/>
            <person name="Hurst G.D.D."/>
        </authorList>
    </citation>
    <scope>NUCLEOTIDE SEQUENCE [LARGE SCALE GENOMIC DNA]</scope>
    <source>
        <strain evidence="1 2">SyEd1</strain>
    </source>
</reference>
<proteinExistence type="predicted"/>
<accession>A0ABX9AI11</accession>
<dbReference type="EMBL" id="CP081864">
    <property type="protein sequence ID" value="QZN94795.1"/>
    <property type="molecule type" value="Genomic_DNA"/>
</dbReference>
<gene>
    <name evidence="1" type="primary">sctI</name>
    <name evidence="1" type="ORF">K6K13_16200</name>
</gene>
<name>A0ABX9AI11_9ENTR</name>
<evidence type="ECO:0000313" key="1">
    <source>
        <dbReference type="EMBL" id="QZN94795.1"/>
    </source>
</evidence>
<sequence length="100" mass="11258">MNHNTSMVTQLSGNWHDITMPESAHVSLEDRLLRAYARESVNMSAEQRNVISLLENTNASTDPEMLAELQQRTSDYNLHVSLISTLTRKGVSTVETLLRS</sequence>
<protein>
    <submittedName>
        <fullName evidence="1">Type III secretion system inner rod subunit SctI</fullName>
    </submittedName>
</protein>
<dbReference type="RefSeq" id="WP_222157908.1">
    <property type="nucleotide sequence ID" value="NZ_CP081864.1"/>
</dbReference>
<dbReference type="Proteomes" id="UP000825886">
    <property type="component" value="Chromosome"/>
</dbReference>
<evidence type="ECO:0000313" key="2">
    <source>
        <dbReference type="Proteomes" id="UP000825886"/>
    </source>
</evidence>
<keyword evidence="2" id="KW-1185">Reference proteome</keyword>
<dbReference type="InterPro" id="IPR047754">
    <property type="entry name" value="T3SS_SctI-like"/>
</dbReference>
<dbReference type="NCBIfam" id="NF038054">
    <property type="entry name" value="T3SS_SctI"/>
    <property type="match status" value="1"/>
</dbReference>